<gene>
    <name evidence="2" type="ORF">FYJ58_01395</name>
</gene>
<evidence type="ECO:0000313" key="3">
    <source>
        <dbReference type="Proteomes" id="UP000482209"/>
    </source>
</evidence>
<keyword evidence="1" id="KW-0812">Transmembrane</keyword>
<comment type="caution">
    <text evidence="2">The sequence shown here is derived from an EMBL/GenBank/DDBJ whole genome shotgun (WGS) entry which is preliminary data.</text>
</comment>
<dbReference type="InterPro" id="IPR046088">
    <property type="entry name" value="DUF6106"/>
</dbReference>
<keyword evidence="1" id="KW-1133">Transmembrane helix</keyword>
<dbReference type="EMBL" id="VUMT01000001">
    <property type="protein sequence ID" value="MSS62549.1"/>
    <property type="molecule type" value="Genomic_DNA"/>
</dbReference>
<organism evidence="2 3">
    <name type="scientific">Velocimicrobium porci</name>
    <dbReference type="NCBI Taxonomy" id="2606634"/>
    <lineage>
        <taxon>Bacteria</taxon>
        <taxon>Bacillati</taxon>
        <taxon>Bacillota</taxon>
        <taxon>Clostridia</taxon>
        <taxon>Lachnospirales</taxon>
        <taxon>Lachnospiraceae</taxon>
        <taxon>Velocimicrobium</taxon>
    </lineage>
</organism>
<dbReference type="RefSeq" id="WP_154516135.1">
    <property type="nucleotide sequence ID" value="NZ_VUMT01000001.1"/>
</dbReference>
<name>A0A6L5XVB4_9FIRM</name>
<proteinExistence type="predicted"/>
<dbReference type="AlphaFoldDB" id="A0A6L5XVB4"/>
<accession>A0A6L5XVB4</accession>
<keyword evidence="3" id="KW-1185">Reference proteome</keyword>
<keyword evidence="1" id="KW-0472">Membrane</keyword>
<evidence type="ECO:0000313" key="2">
    <source>
        <dbReference type="EMBL" id="MSS62549.1"/>
    </source>
</evidence>
<feature type="transmembrane region" description="Helical" evidence="1">
    <location>
        <begin position="23"/>
        <end position="40"/>
    </location>
</feature>
<protein>
    <submittedName>
        <fullName evidence="2">Uncharacterized protein</fullName>
    </submittedName>
</protein>
<sequence length="164" mass="18505">MEELYAEAGCKPRLTGKYLVKKIGAILGIVILAFLVLFIPNMLVRVLAILGIVGFIYLFPMLNIEYEYIFCDGQVDFDKIMGGAKRKTMLKIDFDTVEVVAPIEADVIQNYKNIKVKDFSSKDSSQKVYAIIGKVGEENTKILFEPTAKMIEAMWAKSPRKVQK</sequence>
<dbReference type="Pfam" id="PF19601">
    <property type="entry name" value="DUF6106"/>
    <property type="match status" value="1"/>
</dbReference>
<reference evidence="2 3" key="1">
    <citation type="submission" date="2019-08" db="EMBL/GenBank/DDBJ databases">
        <title>In-depth cultivation of the pig gut microbiome towards novel bacterial diversity and tailored functional studies.</title>
        <authorList>
            <person name="Wylensek D."/>
            <person name="Hitch T.C.A."/>
            <person name="Clavel T."/>
        </authorList>
    </citation>
    <scope>NUCLEOTIDE SEQUENCE [LARGE SCALE GENOMIC DNA]</scope>
    <source>
        <strain evidence="2 3">WCA-693-APC-MOT-I</strain>
    </source>
</reference>
<dbReference type="Proteomes" id="UP000482209">
    <property type="component" value="Unassembled WGS sequence"/>
</dbReference>
<evidence type="ECO:0000256" key="1">
    <source>
        <dbReference type="SAM" id="Phobius"/>
    </source>
</evidence>
<feature type="transmembrane region" description="Helical" evidence="1">
    <location>
        <begin position="46"/>
        <end position="64"/>
    </location>
</feature>